<protein>
    <submittedName>
        <fullName evidence="1">Phage portal protein</fullName>
    </submittedName>
</protein>
<name>A0ABR7JN65_9FIRM</name>
<accession>A0ABR7JN65</accession>
<keyword evidence="2" id="KW-1185">Reference proteome</keyword>
<evidence type="ECO:0000313" key="2">
    <source>
        <dbReference type="Proteomes" id="UP000609849"/>
    </source>
</evidence>
<proteinExistence type="predicted"/>
<gene>
    <name evidence="1" type="ORF">H8923_06315</name>
</gene>
<dbReference type="NCBIfam" id="TIGR01537">
    <property type="entry name" value="portal_HK97"/>
    <property type="match status" value="1"/>
</dbReference>
<sequence>MKITKRFKNAYKAFKNNSADIELEHLLDFLGLKGVNKDDLSEATYFACLKVLSESIGKLPLKLLKYTDKNGVTAARDHPLYRILKERPNPYMTASTFWSTVEYNRNHFGNAYILIDGAGEDTKLWILDDRKMQIWYDDARLLGENADIYYLYSSGSKFYKFGSEEILHFKTSHTFDGITGVSVRQQLKTSIQGNLKSQELLNKMYENGFTAKAVVQYTGSLSDDNVKTFISGIEDYATGKLENEGIRNIIPMPLGATLTPLNIKLADNQFIEVKQYSALQIASAFGIKPYQIGDYTKSSYASAEAQQLSFYVDTLLYILKQYEEEISYKLLSQYELDQGLHFKFNISVILRADLKTQIETLSTAVGNFIYTPNEARALLDMEAKEGGDKLLGNGASIPVNLAGIQYQKGDDTNE</sequence>
<dbReference type="Pfam" id="PF04860">
    <property type="entry name" value="Phage_portal"/>
    <property type="match status" value="1"/>
</dbReference>
<evidence type="ECO:0000313" key="1">
    <source>
        <dbReference type="EMBL" id="MBC5996371.1"/>
    </source>
</evidence>
<dbReference type="EMBL" id="JACRWE010000002">
    <property type="protein sequence ID" value="MBC5996371.1"/>
    <property type="molecule type" value="Genomic_DNA"/>
</dbReference>
<organism evidence="1 2">
    <name type="scientific">Romboutsia faecis</name>
    <dbReference type="NCBI Taxonomy" id="2764597"/>
    <lineage>
        <taxon>Bacteria</taxon>
        <taxon>Bacillati</taxon>
        <taxon>Bacillota</taxon>
        <taxon>Clostridia</taxon>
        <taxon>Peptostreptococcales</taxon>
        <taxon>Peptostreptococcaceae</taxon>
        <taxon>Romboutsia</taxon>
    </lineage>
</organism>
<dbReference type="InterPro" id="IPR006427">
    <property type="entry name" value="Portal_HK97"/>
</dbReference>
<dbReference type="Proteomes" id="UP000609849">
    <property type="component" value="Unassembled WGS sequence"/>
</dbReference>
<dbReference type="RefSeq" id="WP_153972004.1">
    <property type="nucleotide sequence ID" value="NZ_JACRWE010000002.1"/>
</dbReference>
<dbReference type="InterPro" id="IPR006944">
    <property type="entry name" value="Phage/GTA_portal"/>
</dbReference>
<comment type="caution">
    <text evidence="1">The sequence shown here is derived from an EMBL/GenBank/DDBJ whole genome shotgun (WGS) entry which is preliminary data.</text>
</comment>
<reference evidence="1 2" key="1">
    <citation type="submission" date="2020-08" db="EMBL/GenBank/DDBJ databases">
        <authorList>
            <person name="Liu C."/>
            <person name="Sun Q."/>
        </authorList>
    </citation>
    <scope>NUCLEOTIDE SEQUENCE [LARGE SCALE GENOMIC DNA]</scope>
    <source>
        <strain evidence="1 2">NSJ-18</strain>
    </source>
</reference>